<comment type="caution">
    <text evidence="2">The sequence shown here is derived from an EMBL/GenBank/DDBJ whole genome shotgun (WGS) entry which is preliminary data.</text>
</comment>
<protein>
    <submittedName>
        <fullName evidence="2">DUF350 domain-containing protein</fullName>
    </submittedName>
</protein>
<keyword evidence="1" id="KW-0812">Transmembrane</keyword>
<keyword evidence="3" id="KW-1185">Reference proteome</keyword>
<gene>
    <name evidence="2" type="ORF">ACH4F9_05560</name>
</gene>
<feature type="transmembrane region" description="Helical" evidence="1">
    <location>
        <begin position="56"/>
        <end position="76"/>
    </location>
</feature>
<evidence type="ECO:0000313" key="2">
    <source>
        <dbReference type="EMBL" id="MFH8544465.1"/>
    </source>
</evidence>
<organism evidence="2 3">
    <name type="scientific">Streptomyces longisporoflavus</name>
    <dbReference type="NCBI Taxonomy" id="28044"/>
    <lineage>
        <taxon>Bacteria</taxon>
        <taxon>Bacillati</taxon>
        <taxon>Actinomycetota</taxon>
        <taxon>Actinomycetes</taxon>
        <taxon>Kitasatosporales</taxon>
        <taxon>Streptomycetaceae</taxon>
        <taxon>Streptomyces</taxon>
    </lineage>
</organism>
<reference evidence="2 3" key="1">
    <citation type="submission" date="2024-10" db="EMBL/GenBank/DDBJ databases">
        <title>The Natural Products Discovery Center: Release of the First 8490 Sequenced Strains for Exploring Actinobacteria Biosynthetic Diversity.</title>
        <authorList>
            <person name="Kalkreuter E."/>
            <person name="Kautsar S.A."/>
            <person name="Yang D."/>
            <person name="Bader C.D."/>
            <person name="Teijaro C.N."/>
            <person name="Fluegel L."/>
            <person name="Davis C.M."/>
            <person name="Simpson J.R."/>
            <person name="Lauterbach L."/>
            <person name="Steele A.D."/>
            <person name="Gui C."/>
            <person name="Meng S."/>
            <person name="Li G."/>
            <person name="Viehrig K."/>
            <person name="Ye F."/>
            <person name="Su P."/>
            <person name="Kiefer A.F."/>
            <person name="Nichols A."/>
            <person name="Cepeda A.J."/>
            <person name="Yan W."/>
            <person name="Fan B."/>
            <person name="Jiang Y."/>
            <person name="Adhikari A."/>
            <person name="Zheng C.-J."/>
            <person name="Schuster L."/>
            <person name="Cowan T.M."/>
            <person name="Smanski M.J."/>
            <person name="Chevrette M.G."/>
            <person name="De Carvalho L.P.S."/>
            <person name="Shen B."/>
        </authorList>
    </citation>
    <scope>NUCLEOTIDE SEQUENCE [LARGE SCALE GENOMIC DNA]</scope>
    <source>
        <strain evidence="2 3">NPDC017990</strain>
    </source>
</reference>
<keyword evidence="1" id="KW-0472">Membrane</keyword>
<name>A0ABW7QHM9_9ACTN</name>
<proteinExistence type="predicted"/>
<sequence>MTDKHDEQTDAREYGPGPWWEDLGTWGAVALIAFGGLAAAWIFLRLPGTPQDMAVGYYHAAKIIAIGLVIAGSALLGRRRTGTAVAEETNEAERA</sequence>
<evidence type="ECO:0000256" key="1">
    <source>
        <dbReference type="SAM" id="Phobius"/>
    </source>
</evidence>
<dbReference type="EMBL" id="JBIRGQ010000001">
    <property type="protein sequence ID" value="MFH8544465.1"/>
    <property type="molecule type" value="Genomic_DNA"/>
</dbReference>
<accession>A0ABW7QHM9</accession>
<keyword evidence="1" id="KW-1133">Transmembrane helix</keyword>
<evidence type="ECO:0000313" key="3">
    <source>
        <dbReference type="Proteomes" id="UP001610818"/>
    </source>
</evidence>
<dbReference type="RefSeq" id="WP_397708215.1">
    <property type="nucleotide sequence ID" value="NZ_JBIRGN010000001.1"/>
</dbReference>
<dbReference type="Proteomes" id="UP001610818">
    <property type="component" value="Unassembled WGS sequence"/>
</dbReference>
<feature type="transmembrane region" description="Helical" evidence="1">
    <location>
        <begin position="23"/>
        <end position="44"/>
    </location>
</feature>